<dbReference type="AlphaFoldDB" id="A0AA41WKH0"/>
<dbReference type="RefSeq" id="WP_253164016.1">
    <property type="nucleotide sequence ID" value="NZ_JAMYBS010000020.1"/>
</dbReference>
<accession>A0AA41WKH0</accession>
<dbReference type="Proteomes" id="UP001165292">
    <property type="component" value="Unassembled WGS sequence"/>
</dbReference>
<proteinExistence type="predicted"/>
<protein>
    <recommendedName>
        <fullName evidence="3">Lipoprotein</fullName>
    </recommendedName>
</protein>
<organism evidence="1 2">
    <name type="scientific">Stutzerimonas nitrititolerans</name>
    <dbReference type="NCBI Taxonomy" id="2482751"/>
    <lineage>
        <taxon>Bacteria</taxon>
        <taxon>Pseudomonadati</taxon>
        <taxon>Pseudomonadota</taxon>
        <taxon>Gammaproteobacteria</taxon>
        <taxon>Pseudomonadales</taxon>
        <taxon>Pseudomonadaceae</taxon>
        <taxon>Stutzerimonas</taxon>
    </lineage>
</organism>
<evidence type="ECO:0008006" key="3">
    <source>
        <dbReference type="Google" id="ProtNLM"/>
    </source>
</evidence>
<gene>
    <name evidence="1" type="ORF">NJF43_15595</name>
</gene>
<name>A0AA41WKH0_9GAMM</name>
<dbReference type="PROSITE" id="PS51257">
    <property type="entry name" value="PROKAR_LIPOPROTEIN"/>
    <property type="match status" value="1"/>
</dbReference>
<dbReference type="EMBL" id="JAMYBS010000020">
    <property type="protein sequence ID" value="MCO7546182.1"/>
    <property type="molecule type" value="Genomic_DNA"/>
</dbReference>
<reference evidence="1" key="1">
    <citation type="submission" date="2022-06" db="EMBL/GenBank/DDBJ databases">
        <title>Detection of beta-lactamases in bacteria of animal origin.</title>
        <authorList>
            <person name="Mlynarcik P."/>
            <person name="Zdarska V."/>
            <person name="Chudobova H."/>
            <person name="Prochazkova P."/>
            <person name="Hricova K."/>
            <person name="Mezerova K."/>
            <person name="Bardon J."/>
            <person name="Dolejska M."/>
            <person name="Sukkar I."/>
            <person name="Kolar M."/>
        </authorList>
    </citation>
    <scope>NUCLEOTIDE SEQUENCE</scope>
    <source>
        <strain evidence="1">S 300-3</strain>
    </source>
</reference>
<comment type="caution">
    <text evidence="1">The sequence shown here is derived from an EMBL/GenBank/DDBJ whole genome shotgun (WGS) entry which is preliminary data.</text>
</comment>
<evidence type="ECO:0000313" key="2">
    <source>
        <dbReference type="Proteomes" id="UP001165292"/>
    </source>
</evidence>
<evidence type="ECO:0000313" key="1">
    <source>
        <dbReference type="EMBL" id="MCO7546182.1"/>
    </source>
</evidence>
<sequence>MKMKIAVVAFIALTGCSVSGLQEKKPLFVGETVKAAGIVVRCLGPKWQDINPSTSVTETENGYRVLVSDSSLGALVLATIVGKNGGSSATVQASSAFGSAKAFVQAAKDCM</sequence>